<gene>
    <name evidence="4" type="primary">entA</name>
    <name evidence="4" type="ORF">PCLFYP37_01057</name>
</gene>
<dbReference type="EC" id="1.3.1.28" evidence="4"/>
<dbReference type="Pfam" id="PF00106">
    <property type="entry name" value="adh_short"/>
    <property type="match status" value="1"/>
</dbReference>
<proteinExistence type="inferred from homology"/>
<keyword evidence="3 4" id="KW-0560">Oxidoreductase</keyword>
<dbReference type="Gene3D" id="3.40.50.720">
    <property type="entry name" value="NAD(P)-binding Rossmann-like Domain"/>
    <property type="match status" value="1"/>
</dbReference>
<dbReference type="InterPro" id="IPR036291">
    <property type="entry name" value="NAD(P)-bd_dom_sf"/>
</dbReference>
<evidence type="ECO:0000256" key="2">
    <source>
        <dbReference type="ARBA" id="ARBA00022857"/>
    </source>
</evidence>
<organism evidence="4">
    <name type="scientific">Paraprevotella clara</name>
    <dbReference type="NCBI Taxonomy" id="454154"/>
    <lineage>
        <taxon>Bacteria</taxon>
        <taxon>Pseudomonadati</taxon>
        <taxon>Bacteroidota</taxon>
        <taxon>Bacteroidia</taxon>
        <taxon>Bacteroidales</taxon>
        <taxon>Prevotellaceae</taxon>
        <taxon>Paraprevotella</taxon>
    </lineage>
</organism>
<sequence>MRNALIVGGANGIGLSIATVLAERQDVGRIYIVDKSPVATERQQEKFMCYQFDLTCDDYGLLDQFKDIDTLMITAGFGKLALFSEVSEEHIVRSFNVNTVAAIRVIKHFYDKLLGQDDFRCGVMVSIAGFMSSPFFSVYAATKAALKIFIESVNVELEKSGSKNRILNVSPGSIKGTSFNQGETDLSQTEDLAKEIISHLEQKDDLFIPDYDTIYKDVLERYHTDFRAEGLHSFDYKVKSGRVSRHDR</sequence>
<dbReference type="PANTHER" id="PTHR43391:SF14">
    <property type="entry name" value="DEHYDROGENASE_REDUCTASE SDR FAMILY PROTEIN 7-LIKE"/>
    <property type="match status" value="1"/>
</dbReference>
<dbReference type="RefSeq" id="WP_287545324.1">
    <property type="nucleotide sequence ID" value="NZ_CACRUT010000006.1"/>
</dbReference>
<evidence type="ECO:0000256" key="3">
    <source>
        <dbReference type="ARBA" id="ARBA00023002"/>
    </source>
</evidence>
<protein>
    <submittedName>
        <fullName evidence="4">2,3-dihydro-2,3-dihydroxybenzoate dehydrogenase</fullName>
        <ecNumber evidence="4">1.3.1.28</ecNumber>
    </submittedName>
</protein>
<dbReference type="InterPro" id="IPR002347">
    <property type="entry name" value="SDR_fam"/>
</dbReference>
<reference evidence="4" key="1">
    <citation type="submission" date="2019-11" db="EMBL/GenBank/DDBJ databases">
        <authorList>
            <person name="Feng L."/>
        </authorList>
    </citation>
    <scope>NUCLEOTIDE SEQUENCE</scope>
    <source>
        <strain evidence="4">PclaraLFYP37</strain>
    </source>
</reference>
<name>A0A6N2Z9L7_9BACT</name>
<evidence type="ECO:0000313" key="4">
    <source>
        <dbReference type="EMBL" id="VYT76345.1"/>
    </source>
</evidence>
<evidence type="ECO:0000256" key="1">
    <source>
        <dbReference type="ARBA" id="ARBA00006484"/>
    </source>
</evidence>
<dbReference type="EMBL" id="CACRUT010000006">
    <property type="protein sequence ID" value="VYT76345.1"/>
    <property type="molecule type" value="Genomic_DNA"/>
</dbReference>
<dbReference type="CDD" id="cd05233">
    <property type="entry name" value="SDR_c"/>
    <property type="match status" value="1"/>
</dbReference>
<dbReference type="SUPFAM" id="SSF51735">
    <property type="entry name" value="NAD(P)-binding Rossmann-fold domains"/>
    <property type="match status" value="1"/>
</dbReference>
<dbReference type="AlphaFoldDB" id="A0A6N2Z9L7"/>
<accession>A0A6N2Z9L7</accession>
<comment type="similarity">
    <text evidence="1">Belongs to the short-chain dehydrogenases/reductases (SDR) family.</text>
</comment>
<dbReference type="PANTHER" id="PTHR43391">
    <property type="entry name" value="RETINOL DEHYDROGENASE-RELATED"/>
    <property type="match status" value="1"/>
</dbReference>
<dbReference type="PRINTS" id="PR00081">
    <property type="entry name" value="GDHRDH"/>
</dbReference>
<dbReference type="GO" id="GO:0008667">
    <property type="term" value="F:2,3-dihydro-2,3-dihydroxybenzoate dehydrogenase activity"/>
    <property type="evidence" value="ECO:0007669"/>
    <property type="project" value="UniProtKB-EC"/>
</dbReference>
<keyword evidence="2" id="KW-0521">NADP</keyword>